<gene>
    <name evidence="1" type="ORF">ISN74_16420</name>
</gene>
<sequence length="92" mass="10606">MTRKEIEQELAHLSGLVPCLLQDNRGAEFWIEFLERANAIKDRAPLAMREWVTERIFELLAKYGISPPWSWITGGKTQRGRVYAFPSGMRVA</sequence>
<name>A0ABX7GTC2_9GAMM</name>
<proteinExistence type="predicted"/>
<evidence type="ECO:0000313" key="2">
    <source>
        <dbReference type="Proteomes" id="UP000663181"/>
    </source>
</evidence>
<keyword evidence="2" id="KW-1185">Reference proteome</keyword>
<accession>A0ABX7GTC2</accession>
<evidence type="ECO:0000313" key="1">
    <source>
        <dbReference type="EMBL" id="QRN53007.1"/>
    </source>
</evidence>
<reference evidence="1 2" key="1">
    <citation type="submission" date="2020-10" db="EMBL/GenBank/DDBJ databases">
        <title>Phylogeny of dyella-like bacteria.</title>
        <authorList>
            <person name="Fu J."/>
        </authorList>
    </citation>
    <scope>NUCLEOTIDE SEQUENCE [LARGE SCALE GENOMIC DNA]</scope>
    <source>
        <strain evidence="1 2">DHOB09</strain>
    </source>
</reference>
<organism evidence="1 2">
    <name type="scientific">Dyella caseinilytica</name>
    <dbReference type="NCBI Taxonomy" id="1849581"/>
    <lineage>
        <taxon>Bacteria</taxon>
        <taxon>Pseudomonadati</taxon>
        <taxon>Pseudomonadota</taxon>
        <taxon>Gammaproteobacteria</taxon>
        <taxon>Lysobacterales</taxon>
        <taxon>Rhodanobacteraceae</taxon>
        <taxon>Dyella</taxon>
    </lineage>
</organism>
<dbReference type="EMBL" id="CP064030">
    <property type="protein sequence ID" value="QRN53007.1"/>
    <property type="molecule type" value="Genomic_DNA"/>
</dbReference>
<dbReference type="Proteomes" id="UP000663181">
    <property type="component" value="Chromosome"/>
</dbReference>
<protein>
    <submittedName>
        <fullName evidence="1">Uncharacterized protein</fullName>
    </submittedName>
</protein>
<dbReference type="RefSeq" id="WP_188800239.1">
    <property type="nucleotide sequence ID" value="NZ_BMIZ01000002.1"/>
</dbReference>